<dbReference type="Proteomes" id="UP001152795">
    <property type="component" value="Unassembled WGS sequence"/>
</dbReference>
<feature type="compositionally biased region" description="Polar residues" evidence="1">
    <location>
        <begin position="149"/>
        <end position="158"/>
    </location>
</feature>
<gene>
    <name evidence="2" type="ORF">PACLA_8A003740</name>
</gene>
<dbReference type="Gene3D" id="2.60.40.10">
    <property type="entry name" value="Immunoglobulins"/>
    <property type="match status" value="1"/>
</dbReference>
<evidence type="ECO:0000256" key="1">
    <source>
        <dbReference type="SAM" id="MobiDB-lite"/>
    </source>
</evidence>
<dbReference type="PANTHER" id="PTHR47331">
    <property type="entry name" value="PHD-TYPE DOMAIN-CONTAINING PROTEIN"/>
    <property type="match status" value="1"/>
</dbReference>
<organism evidence="2 3">
    <name type="scientific">Paramuricea clavata</name>
    <name type="common">Red gorgonian</name>
    <name type="synonym">Violescent sea-whip</name>
    <dbReference type="NCBI Taxonomy" id="317549"/>
    <lineage>
        <taxon>Eukaryota</taxon>
        <taxon>Metazoa</taxon>
        <taxon>Cnidaria</taxon>
        <taxon>Anthozoa</taxon>
        <taxon>Octocorallia</taxon>
        <taxon>Malacalcyonacea</taxon>
        <taxon>Plexauridae</taxon>
        <taxon>Paramuricea</taxon>
    </lineage>
</organism>
<feature type="region of interest" description="Disordered" evidence="1">
    <location>
        <begin position="149"/>
        <end position="181"/>
    </location>
</feature>
<dbReference type="OrthoDB" id="5984724at2759"/>
<feature type="region of interest" description="Disordered" evidence="1">
    <location>
        <begin position="56"/>
        <end position="89"/>
    </location>
</feature>
<protein>
    <submittedName>
        <fullName evidence="2">PREDICTED: uncharacterized protein LOC107355480</fullName>
    </submittedName>
</protein>
<keyword evidence="3" id="KW-1185">Reference proteome</keyword>
<dbReference type="InterPro" id="IPR036179">
    <property type="entry name" value="Ig-like_dom_sf"/>
</dbReference>
<accession>A0A6S7GD32</accession>
<name>A0A6S7GD32_PARCT</name>
<evidence type="ECO:0000313" key="3">
    <source>
        <dbReference type="Proteomes" id="UP001152795"/>
    </source>
</evidence>
<dbReference type="EMBL" id="CACRXK020001826">
    <property type="protein sequence ID" value="CAB3991324.1"/>
    <property type="molecule type" value="Genomic_DNA"/>
</dbReference>
<reference evidence="2" key="1">
    <citation type="submission" date="2020-04" db="EMBL/GenBank/DDBJ databases">
        <authorList>
            <person name="Alioto T."/>
            <person name="Alioto T."/>
            <person name="Gomez Garrido J."/>
        </authorList>
    </citation>
    <scope>NUCLEOTIDE SEQUENCE</scope>
    <source>
        <strain evidence="2">A484AB</strain>
    </source>
</reference>
<proteinExistence type="predicted"/>
<sequence>MHEIDVCEKFLKLPMHGKREFIIAKRLCWRCLKWGHLNSNCRVRKICKVWSEAHPTSLHGDNRKSRSKLATKSKDDSSKPRQELNKVKVSSNEDTTISNCIEVCKTNTYSGPISHSLIVPVWLHHKTNPNRKIMVYALLDEQKRLINQLRQKSSSASDGNKPERKEIEDDGQTNPINKDLKQLVNKSIQATRQEKLSYKPINVDELQDAESEIITIVQNKAFDDEIVLLRHQDPQNIIPPSGDVRNQVRKTVKKSSSIYQLDPFLGKDGILRVGDRIRRASIPENVKHPCILPRKGHVTELVICHHHQKVAHQGRGMTHNNIRSSGFWIIGGRSAVASHISKSGMAKRWSWMTTIFIGVMQLLASPITLRSKEGNGRIPITEHKSANLGDEVILHDPVSHANNKSITWLFNNCRIVQKQPGQEPFVHDKNYQLMDNGDLKILNMTKQLEGEYERLVGHDSTIDVKAKVAIVTDVSSTYKEKITDTVIQKEWNIIFHLSTKRDVNCEAKIDKIALCFKKPDDDQCTNLANATIVSKPGACEATIMFNQTSRNIGLKYYVKFPPIDPFDFRPGSSHEVNSQTFLLTQVTIYLILFHFLNILAPSTEENTTHPITNPPPKSNTVSTITLNPGKKNTEQSLKPTKPTNTLSMTSRVENKYTHQPSTVNTNNQPTDRKCKESCEQTNSDCTKAIIVSTAVTLIVTCAICMYCRHKHLDCRRCCSAKNNSTNTSSTQDITDDTNGNIQMDAFSRENSYTQDIETSE</sequence>
<dbReference type="PANTHER" id="PTHR47331:SF5">
    <property type="entry name" value="RIBONUCLEASE H"/>
    <property type="match status" value="1"/>
</dbReference>
<comment type="caution">
    <text evidence="2">The sequence shown here is derived from an EMBL/GenBank/DDBJ whole genome shotgun (WGS) entry which is preliminary data.</text>
</comment>
<dbReference type="InterPro" id="IPR013783">
    <property type="entry name" value="Ig-like_fold"/>
</dbReference>
<dbReference type="SUPFAM" id="SSF48726">
    <property type="entry name" value="Immunoglobulin"/>
    <property type="match status" value="1"/>
</dbReference>
<feature type="compositionally biased region" description="Basic and acidic residues" evidence="1">
    <location>
        <begin position="72"/>
        <end position="86"/>
    </location>
</feature>
<dbReference type="AlphaFoldDB" id="A0A6S7GD32"/>
<evidence type="ECO:0000313" key="2">
    <source>
        <dbReference type="EMBL" id="CAB3991324.1"/>
    </source>
</evidence>